<name>A0A074VTB8_AURM1</name>
<dbReference type="AlphaFoldDB" id="A0A074VTB8"/>
<organism evidence="2 3">
    <name type="scientific">Aureobasidium melanogenum (strain CBS 110374)</name>
    <name type="common">Aureobasidium pullulans var. melanogenum</name>
    <dbReference type="NCBI Taxonomy" id="1043003"/>
    <lineage>
        <taxon>Eukaryota</taxon>
        <taxon>Fungi</taxon>
        <taxon>Dikarya</taxon>
        <taxon>Ascomycota</taxon>
        <taxon>Pezizomycotina</taxon>
        <taxon>Dothideomycetes</taxon>
        <taxon>Dothideomycetidae</taxon>
        <taxon>Dothideales</taxon>
        <taxon>Saccotheciaceae</taxon>
        <taxon>Aureobasidium</taxon>
    </lineage>
</organism>
<dbReference type="EMBL" id="KL584831">
    <property type="protein sequence ID" value="KEQ63653.1"/>
    <property type="molecule type" value="Genomic_DNA"/>
</dbReference>
<keyword evidence="3" id="KW-1185">Reference proteome</keyword>
<dbReference type="Proteomes" id="UP000030672">
    <property type="component" value="Unassembled WGS sequence"/>
</dbReference>
<dbReference type="STRING" id="1043003.A0A074VTB8"/>
<reference evidence="2 3" key="1">
    <citation type="journal article" date="2014" name="BMC Genomics">
        <title>Genome sequencing of four Aureobasidium pullulans varieties: biotechnological potential, stress tolerance, and description of new species.</title>
        <authorList>
            <person name="Gostin Ar C."/>
            <person name="Ohm R.A."/>
            <person name="Kogej T."/>
            <person name="Sonjak S."/>
            <person name="Turk M."/>
            <person name="Zajc J."/>
            <person name="Zalar P."/>
            <person name="Grube M."/>
            <person name="Sun H."/>
            <person name="Han J."/>
            <person name="Sharma A."/>
            <person name="Chiniquy J."/>
            <person name="Ngan C.Y."/>
            <person name="Lipzen A."/>
            <person name="Barry K."/>
            <person name="Grigoriev I.V."/>
            <person name="Gunde-Cimerman N."/>
        </authorList>
    </citation>
    <scope>NUCLEOTIDE SEQUENCE [LARGE SCALE GENOMIC DNA]</scope>
    <source>
        <strain evidence="2 3">CBS 110374</strain>
    </source>
</reference>
<feature type="region of interest" description="Disordered" evidence="1">
    <location>
        <begin position="123"/>
        <end position="149"/>
    </location>
</feature>
<sequence>MSTKRKRSNGSLFTTPAVEAPSPTPFFSSPVLLPNFFAQSKGYDPQSPSGWKQSHQQSNTYQEEDTQSQILHSRTRKRYRDGRPEESQIHGSFTSRISHLLSRRLHTDSECAVASTVQKLFSAQRAHPHASPIPSYPQTQDLPQDAPAQRSTLHSFWQLPQSSQLQVQHGTPAPTMQQEVVMCEGCDRVLVPEYGMDTLEAETACRGCGKCVCDTCAITAEVRLCLDCAMQG</sequence>
<gene>
    <name evidence="2" type="ORF">M437DRAFT_47302</name>
</gene>
<dbReference type="GeneID" id="63914806"/>
<feature type="compositionally biased region" description="Polar residues" evidence="1">
    <location>
        <begin position="46"/>
        <end position="72"/>
    </location>
</feature>
<accession>A0A074VTB8</accession>
<feature type="region of interest" description="Disordered" evidence="1">
    <location>
        <begin position="39"/>
        <end position="91"/>
    </location>
</feature>
<dbReference type="HOGENOM" id="CLU_078568_1_0_1"/>
<evidence type="ECO:0000313" key="3">
    <source>
        <dbReference type="Proteomes" id="UP000030672"/>
    </source>
</evidence>
<evidence type="ECO:0000313" key="2">
    <source>
        <dbReference type="EMBL" id="KEQ63653.1"/>
    </source>
</evidence>
<protein>
    <submittedName>
        <fullName evidence="2">Uncharacterized protein</fullName>
    </submittedName>
</protein>
<evidence type="ECO:0000256" key="1">
    <source>
        <dbReference type="SAM" id="MobiDB-lite"/>
    </source>
</evidence>
<dbReference type="RefSeq" id="XP_040880676.1">
    <property type="nucleotide sequence ID" value="XM_041021433.1"/>
</dbReference>
<feature type="region of interest" description="Disordered" evidence="1">
    <location>
        <begin position="1"/>
        <end position="25"/>
    </location>
</feature>
<proteinExistence type="predicted"/>